<evidence type="ECO:0000313" key="2">
    <source>
        <dbReference type="Proteomes" id="UP001256711"/>
    </source>
</evidence>
<protein>
    <submittedName>
        <fullName evidence="1">Uncharacterized protein</fullName>
    </submittedName>
</protein>
<sequence length="53" mass="6509">MNQDEVRKRLKEELKIPAFSGNLPDKEFTEEEYQKLKQDLLQYFEDYVRNVEN</sequence>
<proteinExistence type="predicted"/>
<evidence type="ECO:0000313" key="1">
    <source>
        <dbReference type="EMBL" id="MDT2809607.1"/>
    </source>
</evidence>
<dbReference type="RefSeq" id="WP_010752798.1">
    <property type="nucleotide sequence ID" value="NZ_CABJBY010000002.1"/>
</dbReference>
<comment type="caution">
    <text evidence="1">The sequence shown here is derived from an EMBL/GenBank/DDBJ whole genome shotgun (WGS) entry which is preliminary data.</text>
</comment>
<reference evidence="1" key="1">
    <citation type="submission" date="2023-03" db="EMBL/GenBank/DDBJ databases">
        <authorList>
            <person name="Shen W."/>
            <person name="Cai J."/>
        </authorList>
    </citation>
    <scope>NUCLEOTIDE SEQUENCE</scope>
    <source>
        <strain evidence="1">B226-2</strain>
    </source>
</reference>
<organism evidence="1 2">
    <name type="scientific">Enterococcus asini</name>
    <dbReference type="NCBI Taxonomy" id="57732"/>
    <lineage>
        <taxon>Bacteria</taxon>
        <taxon>Bacillati</taxon>
        <taxon>Bacillota</taxon>
        <taxon>Bacilli</taxon>
        <taxon>Lactobacillales</taxon>
        <taxon>Enterococcaceae</taxon>
        <taxon>Enterococcus</taxon>
    </lineage>
</organism>
<dbReference type="AlphaFoldDB" id="A0AAW8TYW6"/>
<dbReference type="EMBL" id="JARQBJ010000002">
    <property type="protein sequence ID" value="MDT2809607.1"/>
    <property type="molecule type" value="Genomic_DNA"/>
</dbReference>
<gene>
    <name evidence="1" type="ORF">P7H43_03855</name>
</gene>
<name>A0AAW8TYW6_9ENTE</name>
<dbReference type="Proteomes" id="UP001256711">
    <property type="component" value="Unassembled WGS sequence"/>
</dbReference>
<accession>A0AAW8TYW6</accession>
<dbReference type="GeneID" id="78366221"/>